<sequence length="104" mass="11714">MHFDDGPINTQISTVDCPPSPSWITVKVNIQIKTVDYAPILDHCCKSTPIERLWNILPSWIIRRSQHSDKDCGLSPSPILDHCESQDSDKDCGLCSYPGPNQHR</sequence>
<dbReference type="Proteomes" id="UP000499080">
    <property type="component" value="Unassembled WGS sequence"/>
</dbReference>
<dbReference type="AlphaFoldDB" id="A0A4Y2PA77"/>
<proteinExistence type="predicted"/>
<name>A0A4Y2PA77_ARAVE</name>
<organism evidence="1 2">
    <name type="scientific">Araneus ventricosus</name>
    <name type="common">Orbweaver spider</name>
    <name type="synonym">Epeira ventricosa</name>
    <dbReference type="NCBI Taxonomy" id="182803"/>
    <lineage>
        <taxon>Eukaryota</taxon>
        <taxon>Metazoa</taxon>
        <taxon>Ecdysozoa</taxon>
        <taxon>Arthropoda</taxon>
        <taxon>Chelicerata</taxon>
        <taxon>Arachnida</taxon>
        <taxon>Araneae</taxon>
        <taxon>Araneomorphae</taxon>
        <taxon>Entelegynae</taxon>
        <taxon>Araneoidea</taxon>
        <taxon>Araneidae</taxon>
        <taxon>Araneus</taxon>
    </lineage>
</organism>
<reference evidence="1 2" key="1">
    <citation type="journal article" date="2019" name="Sci. Rep.">
        <title>Orb-weaving spider Araneus ventricosus genome elucidates the spidroin gene catalogue.</title>
        <authorList>
            <person name="Kono N."/>
            <person name="Nakamura H."/>
            <person name="Ohtoshi R."/>
            <person name="Moran D.A.P."/>
            <person name="Shinohara A."/>
            <person name="Yoshida Y."/>
            <person name="Fujiwara M."/>
            <person name="Mori M."/>
            <person name="Tomita M."/>
            <person name="Arakawa K."/>
        </authorList>
    </citation>
    <scope>NUCLEOTIDE SEQUENCE [LARGE SCALE GENOMIC DNA]</scope>
</reference>
<comment type="caution">
    <text evidence="1">The sequence shown here is derived from an EMBL/GenBank/DDBJ whole genome shotgun (WGS) entry which is preliminary data.</text>
</comment>
<accession>A0A4Y2PA77</accession>
<gene>
    <name evidence="1" type="ORF">AVEN_52644_1</name>
</gene>
<protein>
    <submittedName>
        <fullName evidence="1">Uncharacterized protein</fullName>
    </submittedName>
</protein>
<keyword evidence="2" id="KW-1185">Reference proteome</keyword>
<evidence type="ECO:0000313" key="1">
    <source>
        <dbReference type="EMBL" id="GBN48868.1"/>
    </source>
</evidence>
<evidence type="ECO:0000313" key="2">
    <source>
        <dbReference type="Proteomes" id="UP000499080"/>
    </source>
</evidence>
<dbReference type="EMBL" id="BGPR01010956">
    <property type="protein sequence ID" value="GBN48868.1"/>
    <property type="molecule type" value="Genomic_DNA"/>
</dbReference>